<dbReference type="InterPro" id="IPR038332">
    <property type="entry name" value="PPE_sf"/>
</dbReference>
<evidence type="ECO:0008006" key="7">
    <source>
        <dbReference type="Google" id="ProtNLM"/>
    </source>
</evidence>
<comment type="similarity">
    <text evidence="1">Belongs to the mycobacterial PPE family.</text>
</comment>
<dbReference type="Proteomes" id="UP000036334">
    <property type="component" value="Unassembled WGS sequence"/>
</dbReference>
<dbReference type="Gene3D" id="1.20.1260.20">
    <property type="entry name" value="PPE superfamily"/>
    <property type="match status" value="1"/>
</dbReference>
<feature type="region of interest" description="Disordered" evidence="2">
    <location>
        <begin position="492"/>
        <end position="524"/>
    </location>
</feature>
<dbReference type="InterPro" id="IPR043641">
    <property type="entry name" value="PPE-PPW_C"/>
</dbReference>
<feature type="domain" description="PPE" evidence="3">
    <location>
        <begin position="6"/>
        <end position="163"/>
    </location>
</feature>
<keyword evidence="6" id="KW-1185">Reference proteome</keyword>
<protein>
    <recommendedName>
        <fullName evidence="7">PPE family domain-containing protein</fullName>
    </recommendedName>
</protein>
<dbReference type="AlphaFoldDB" id="A0A0I9U9T1"/>
<feature type="domain" description="PPE-PPW subfamily C-terminal" evidence="4">
    <location>
        <begin position="460"/>
        <end position="507"/>
    </location>
</feature>
<sequence>MTCPIWMASPPEVHSALLSSGPGPGSLLAAAGAWNALRVEYASVAEELGALLTAVQAGPWQGPAAQSYVAAHLQYLVWLTQASANSADMAARHEAMAAAYTAALAAMPTVPELAANHVIHGVLVATNFFGINTIPIALNELQYGQMWIQAAITMASYQAQADAIGVLPSLQNSPAPLEHDPRVSNPLDTVVADVLRIFGINWNPAEGTVNGLEYDSYANPAQPIWWVVRCLEVFEDYQQFGVYLTHNPVLAFQYLISLELFDWPTHFADGAGYLASQPAVWVAALPAAVAPSTAGGGVAGLAGLAGLSQTTVAPAAAPVAAASILVPVVGPAPTVAAPAAAASTTAPAPASTASTVASSALPTPPPSVAGGAGFVPPYLVGGPTMGFGSAVSTGVCASAKRSPGQARAAAALVAAGKQARVRRLRRAKLRGHGDEFMDMNFDVHPAWGASPGEQPVVSIVASDHGVGTLGFAGTAPNEAVAEAAGLTTLASDEFGGGPTMPMVPRGWDPDGAREQHQPAPPVGL</sequence>
<name>A0A0I9U9T1_9MYCO</name>
<evidence type="ECO:0000313" key="5">
    <source>
        <dbReference type="EMBL" id="KLO39001.1"/>
    </source>
</evidence>
<dbReference type="PANTHER" id="PTHR46766:SF1">
    <property type="entry name" value="GLUTAMINE-RICH PROTEIN 2"/>
    <property type="match status" value="1"/>
</dbReference>
<organism evidence="5 6">
    <name type="scientific">Mycobacterium haemophilum</name>
    <dbReference type="NCBI Taxonomy" id="29311"/>
    <lineage>
        <taxon>Bacteria</taxon>
        <taxon>Bacillati</taxon>
        <taxon>Actinomycetota</taxon>
        <taxon>Actinomycetes</taxon>
        <taxon>Mycobacteriales</taxon>
        <taxon>Mycobacteriaceae</taxon>
        <taxon>Mycobacterium</taxon>
    </lineage>
</organism>
<dbReference type="Pfam" id="PF18878">
    <property type="entry name" value="PPE-PPW"/>
    <property type="match status" value="1"/>
</dbReference>
<dbReference type="GO" id="GO:0052572">
    <property type="term" value="P:response to host immune response"/>
    <property type="evidence" value="ECO:0007669"/>
    <property type="project" value="TreeGrafter"/>
</dbReference>
<dbReference type="PATRIC" id="fig|29311.18.peg.246"/>
<gene>
    <name evidence="5" type="ORF">ABH38_01120</name>
</gene>
<dbReference type="SUPFAM" id="SSF140459">
    <property type="entry name" value="PE/PPE dimer-like"/>
    <property type="match status" value="1"/>
</dbReference>
<dbReference type="OrthoDB" id="4753487at2"/>
<dbReference type="FunFam" id="1.20.1260.20:FF:000001">
    <property type="entry name" value="PPE family protein PPE41"/>
    <property type="match status" value="1"/>
</dbReference>
<dbReference type="PANTHER" id="PTHR46766">
    <property type="entry name" value="GLUTAMINE-RICH PROTEIN 2"/>
    <property type="match status" value="1"/>
</dbReference>
<evidence type="ECO:0000259" key="3">
    <source>
        <dbReference type="Pfam" id="PF00823"/>
    </source>
</evidence>
<dbReference type="RefSeq" id="WP_047313197.1">
    <property type="nucleotide sequence ID" value="NZ_LDPQ01000001.1"/>
</dbReference>
<reference evidence="5 6" key="1">
    <citation type="submission" date="2015-05" db="EMBL/GenBank/DDBJ databases">
        <title>Genome sequence of Mycobacterium haemophilum.</title>
        <authorList>
            <person name="Greninger A.L."/>
            <person name="Cunningham G."/>
            <person name="Miller S."/>
        </authorList>
    </citation>
    <scope>NUCLEOTIDE SEQUENCE [LARGE SCALE GENOMIC DNA]</scope>
    <source>
        <strain evidence="6">UC1</strain>
    </source>
</reference>
<dbReference type="InterPro" id="IPR000030">
    <property type="entry name" value="PPE_dom"/>
</dbReference>
<evidence type="ECO:0000256" key="2">
    <source>
        <dbReference type="SAM" id="MobiDB-lite"/>
    </source>
</evidence>
<evidence type="ECO:0000313" key="6">
    <source>
        <dbReference type="Proteomes" id="UP000036334"/>
    </source>
</evidence>
<proteinExistence type="inferred from homology"/>
<evidence type="ECO:0000256" key="1">
    <source>
        <dbReference type="ARBA" id="ARBA00010652"/>
    </source>
</evidence>
<evidence type="ECO:0000259" key="4">
    <source>
        <dbReference type="Pfam" id="PF18878"/>
    </source>
</evidence>
<dbReference type="Pfam" id="PF00823">
    <property type="entry name" value="PPE"/>
    <property type="match status" value="1"/>
</dbReference>
<feature type="compositionally biased region" description="Basic and acidic residues" evidence="2">
    <location>
        <begin position="507"/>
        <end position="516"/>
    </location>
</feature>
<dbReference type="EMBL" id="LDPR01000001">
    <property type="protein sequence ID" value="KLO39001.1"/>
    <property type="molecule type" value="Genomic_DNA"/>
</dbReference>
<comment type="caution">
    <text evidence="5">The sequence shown here is derived from an EMBL/GenBank/DDBJ whole genome shotgun (WGS) entry which is preliminary data.</text>
</comment>
<accession>A0A0I9U9T1</accession>